<feature type="region of interest" description="Disordered" evidence="5">
    <location>
        <begin position="298"/>
        <end position="344"/>
    </location>
</feature>
<keyword evidence="2 4" id="KW-0040">ANK repeat</keyword>
<feature type="compositionally biased region" description="Gly residues" evidence="5">
    <location>
        <begin position="76"/>
        <end position="86"/>
    </location>
</feature>
<dbReference type="InterPro" id="IPR036770">
    <property type="entry name" value="Ankyrin_rpt-contain_sf"/>
</dbReference>
<dbReference type="PROSITE" id="PS50297">
    <property type="entry name" value="ANK_REP_REGION"/>
    <property type="match status" value="1"/>
</dbReference>
<feature type="repeat" description="ANK" evidence="4">
    <location>
        <begin position="234"/>
        <end position="255"/>
    </location>
</feature>
<accession>A0A3B4ZX60</accession>
<keyword evidence="1" id="KW-0677">Repeat</keyword>
<dbReference type="SMART" id="SM00248">
    <property type="entry name" value="ANK"/>
    <property type="match status" value="2"/>
</dbReference>
<evidence type="ECO:0000256" key="3">
    <source>
        <dbReference type="ARBA" id="ARBA00038122"/>
    </source>
</evidence>
<feature type="domain" description="SOWAHA-C winged helix-turn-helix" evidence="6">
    <location>
        <begin position="5"/>
        <end position="78"/>
    </location>
</feature>
<dbReference type="InterPro" id="IPR002110">
    <property type="entry name" value="Ankyrin_rpt"/>
</dbReference>
<dbReference type="Ensembl" id="ENSSPAT00000013729.1">
    <property type="protein sequence ID" value="ENSSPAP00000013503.1"/>
    <property type="gene ID" value="ENSSPAG00000010217.1"/>
</dbReference>
<dbReference type="InterPro" id="IPR058889">
    <property type="entry name" value="WHD_SOWAHA-C"/>
</dbReference>
<evidence type="ECO:0000256" key="5">
    <source>
        <dbReference type="SAM" id="MobiDB-lite"/>
    </source>
</evidence>
<sequence length="371" mass="40697">MDAVLTQDAVLHFLQSSGGSVKNADLLLHFRPFLRDHAERDRNRELFKKFVNSVATVRQTDGVSFVVLRKKFRGHVPGGGAEGGTSGAPRLHAGANGQRTPENAHRSPASHGGPAGQQPPEEPDVPKHGGRPGPAAPGGGGPAEPPPPDLLLSLVPLEPREHAWLVKGAAGAWPDIYSLFREDSSLLNKRDFISGFTVLHWIAKHGDHRFSFCVWLVLRFLSSHKVQLHSVSHTGHTPLHVAAIHGNRNIIRLLVGKFSADVRLRDTAGKRPWQYLSRTAPLDIFQLLGAPARAAVTGEGGVQRGDSSWEQQQQHQQQQRRRRRHHLSSASGQRPQTYTDAAKVKRSTSIAAFLKHKSLHRFHGHQSGSPL</sequence>
<reference evidence="7" key="1">
    <citation type="submission" date="2023-09" db="UniProtKB">
        <authorList>
            <consortium name="Ensembl"/>
        </authorList>
    </citation>
    <scope>IDENTIFICATION</scope>
</reference>
<dbReference type="PANTHER" id="PTHR14491:SF3">
    <property type="entry name" value="ANKYRIN REPEAT DOMAIN-CONTAINING PROTEIN SOWAHB"/>
    <property type="match status" value="1"/>
</dbReference>
<feature type="compositionally biased region" description="Polar residues" evidence="5">
    <location>
        <begin position="328"/>
        <end position="339"/>
    </location>
</feature>
<dbReference type="PROSITE" id="PS50088">
    <property type="entry name" value="ANK_REPEAT"/>
    <property type="match status" value="1"/>
</dbReference>
<evidence type="ECO:0000256" key="1">
    <source>
        <dbReference type="ARBA" id="ARBA00022737"/>
    </source>
</evidence>
<evidence type="ECO:0000256" key="4">
    <source>
        <dbReference type="PROSITE-ProRule" id="PRU00023"/>
    </source>
</evidence>
<evidence type="ECO:0000313" key="7">
    <source>
        <dbReference type="Ensembl" id="ENSSPAP00000013503.1"/>
    </source>
</evidence>
<dbReference type="GeneTree" id="ENSGT00950000183003"/>
<dbReference type="PANTHER" id="PTHR14491">
    <property type="entry name" value="SOSONDOWAH, ISOFORM G"/>
    <property type="match status" value="1"/>
</dbReference>
<dbReference type="STRING" id="144197.ENSSPAP00000013503"/>
<feature type="region of interest" description="Disordered" evidence="5">
    <location>
        <begin position="74"/>
        <end position="152"/>
    </location>
</feature>
<evidence type="ECO:0000259" key="6">
    <source>
        <dbReference type="Pfam" id="PF25877"/>
    </source>
</evidence>
<protein>
    <recommendedName>
        <fullName evidence="6">SOWAHA-C winged helix-turn-helix domain-containing protein</fullName>
    </recommendedName>
</protein>
<feature type="compositionally biased region" description="Basic residues" evidence="5">
    <location>
        <begin position="318"/>
        <end position="327"/>
    </location>
</feature>
<organism evidence="7">
    <name type="scientific">Stegastes partitus</name>
    <name type="common">bicolor damselfish</name>
    <dbReference type="NCBI Taxonomy" id="144197"/>
    <lineage>
        <taxon>Eukaryota</taxon>
        <taxon>Metazoa</taxon>
        <taxon>Chordata</taxon>
        <taxon>Craniata</taxon>
        <taxon>Vertebrata</taxon>
        <taxon>Euteleostomi</taxon>
        <taxon>Actinopterygii</taxon>
        <taxon>Neopterygii</taxon>
        <taxon>Teleostei</taxon>
        <taxon>Neoteleostei</taxon>
        <taxon>Acanthomorphata</taxon>
        <taxon>Ovalentaria</taxon>
        <taxon>Pomacentridae</taxon>
        <taxon>Stegastes</taxon>
    </lineage>
</organism>
<name>A0A3B4ZX60_9TELE</name>
<dbReference type="Pfam" id="PF25877">
    <property type="entry name" value="WHD_SOWAH"/>
    <property type="match status" value="1"/>
</dbReference>
<dbReference type="AlphaFoldDB" id="A0A3B4ZX60"/>
<dbReference type="Pfam" id="PF12796">
    <property type="entry name" value="Ank_2"/>
    <property type="match status" value="1"/>
</dbReference>
<dbReference type="SUPFAM" id="SSF48403">
    <property type="entry name" value="Ankyrin repeat"/>
    <property type="match status" value="1"/>
</dbReference>
<evidence type="ECO:0000256" key="2">
    <source>
        <dbReference type="ARBA" id="ARBA00023043"/>
    </source>
</evidence>
<dbReference type="Gene3D" id="1.25.40.20">
    <property type="entry name" value="Ankyrin repeat-containing domain"/>
    <property type="match status" value="1"/>
</dbReference>
<proteinExistence type="inferred from homology"/>
<comment type="similarity">
    <text evidence="3">Belongs to the SOWAH family.</text>
</comment>